<keyword evidence="2" id="KW-0560">Oxidoreductase</keyword>
<evidence type="ECO:0000256" key="2">
    <source>
        <dbReference type="ARBA" id="ARBA00023002"/>
    </source>
</evidence>
<protein>
    <recommendedName>
        <fullName evidence="6">Ketoreductase domain-containing protein</fullName>
    </recommendedName>
</protein>
<comment type="similarity">
    <text evidence="1">Belongs to the short-chain dehydrogenases/reductases (SDR) family.</text>
</comment>
<organism evidence="7 8">
    <name type="scientific">Elliptochloris bilobata</name>
    <dbReference type="NCBI Taxonomy" id="381761"/>
    <lineage>
        <taxon>Eukaryota</taxon>
        <taxon>Viridiplantae</taxon>
        <taxon>Chlorophyta</taxon>
        <taxon>core chlorophytes</taxon>
        <taxon>Trebouxiophyceae</taxon>
        <taxon>Trebouxiophyceae incertae sedis</taxon>
        <taxon>Elliptochloris clade</taxon>
        <taxon>Elliptochloris</taxon>
    </lineage>
</organism>
<evidence type="ECO:0000313" key="7">
    <source>
        <dbReference type="EMBL" id="KAK9840813.1"/>
    </source>
</evidence>
<dbReference type="NCBIfam" id="NF005559">
    <property type="entry name" value="PRK07231.1"/>
    <property type="match status" value="1"/>
</dbReference>
<dbReference type="InterPro" id="IPR036291">
    <property type="entry name" value="NAD(P)-bd_dom_sf"/>
</dbReference>
<comment type="caution">
    <text evidence="7">The sequence shown here is derived from an EMBL/GenBank/DDBJ whole genome shotgun (WGS) entry which is preliminary data.</text>
</comment>
<dbReference type="AlphaFoldDB" id="A0AAW1S5L3"/>
<reference evidence="7 8" key="1">
    <citation type="journal article" date="2024" name="Nat. Commun.">
        <title>Phylogenomics reveals the evolutionary origins of lichenization in chlorophyte algae.</title>
        <authorList>
            <person name="Puginier C."/>
            <person name="Libourel C."/>
            <person name="Otte J."/>
            <person name="Skaloud P."/>
            <person name="Haon M."/>
            <person name="Grisel S."/>
            <person name="Petersen M."/>
            <person name="Berrin J.G."/>
            <person name="Delaux P.M."/>
            <person name="Dal Grande F."/>
            <person name="Keller J."/>
        </authorList>
    </citation>
    <scope>NUCLEOTIDE SEQUENCE [LARGE SCALE GENOMIC DNA]</scope>
    <source>
        <strain evidence="7 8">SAG 245.80</strain>
    </source>
</reference>
<dbReference type="GO" id="GO:0016491">
    <property type="term" value="F:oxidoreductase activity"/>
    <property type="evidence" value="ECO:0007669"/>
    <property type="project" value="UniProtKB-KW"/>
</dbReference>
<feature type="domain" description="Ketoreductase" evidence="6">
    <location>
        <begin position="13"/>
        <end position="198"/>
    </location>
</feature>
<keyword evidence="4" id="KW-0175">Coiled coil</keyword>
<evidence type="ECO:0000259" key="6">
    <source>
        <dbReference type="SMART" id="SM00822"/>
    </source>
</evidence>
<feature type="region of interest" description="Disordered" evidence="5">
    <location>
        <begin position="576"/>
        <end position="601"/>
    </location>
</feature>
<dbReference type="PANTHER" id="PTHR24321">
    <property type="entry name" value="DEHYDROGENASES, SHORT CHAIN"/>
    <property type="match status" value="1"/>
</dbReference>
<dbReference type="InterPro" id="IPR020904">
    <property type="entry name" value="Sc_DH/Rdtase_CS"/>
</dbReference>
<feature type="coiled-coil region" evidence="4">
    <location>
        <begin position="405"/>
        <end position="432"/>
    </location>
</feature>
<dbReference type="SMART" id="SM00822">
    <property type="entry name" value="PKS_KR"/>
    <property type="match status" value="1"/>
</dbReference>
<dbReference type="InterPro" id="IPR057326">
    <property type="entry name" value="KR_dom"/>
</dbReference>
<evidence type="ECO:0000256" key="5">
    <source>
        <dbReference type="SAM" id="MobiDB-lite"/>
    </source>
</evidence>
<feature type="region of interest" description="Disordered" evidence="5">
    <location>
        <begin position="647"/>
        <end position="680"/>
    </location>
</feature>
<evidence type="ECO:0000256" key="4">
    <source>
        <dbReference type="SAM" id="Coils"/>
    </source>
</evidence>
<accession>A0AAW1S5L3</accession>
<dbReference type="PROSITE" id="PS00061">
    <property type="entry name" value="ADH_SHORT"/>
    <property type="match status" value="1"/>
</dbReference>
<dbReference type="PRINTS" id="PR00080">
    <property type="entry name" value="SDRFAMILY"/>
</dbReference>
<dbReference type="PRINTS" id="PR00081">
    <property type="entry name" value="GDHRDH"/>
</dbReference>
<dbReference type="Gene3D" id="3.40.50.720">
    <property type="entry name" value="NAD(P)-binding Rossmann-like Domain"/>
    <property type="match status" value="1"/>
</dbReference>
<dbReference type="EMBL" id="JALJOU010000012">
    <property type="protein sequence ID" value="KAK9840813.1"/>
    <property type="molecule type" value="Genomic_DNA"/>
</dbReference>
<dbReference type="PANTHER" id="PTHR24321:SF8">
    <property type="entry name" value="ESTRADIOL 17-BETA-DEHYDROGENASE 8-RELATED"/>
    <property type="match status" value="1"/>
</dbReference>
<proteinExistence type="inferred from homology"/>
<evidence type="ECO:0000256" key="1">
    <source>
        <dbReference type="ARBA" id="ARBA00006484"/>
    </source>
</evidence>
<name>A0AAW1S5L3_9CHLO</name>
<dbReference type="SUPFAM" id="SSF51735">
    <property type="entry name" value="NAD(P)-binding Rossmann-fold domains"/>
    <property type="match status" value="1"/>
</dbReference>
<sequence length="715" mass="77166">MLVAGVAQRLLGKVAIVTGAARGIGLACASCLGHEGCKVVIADVDDDASAKAVQQLQLEGVIASAAHCDVTSKHEVEELVSHAVQQYGGVDIMVANAGIVKGADFLEMSEADFDAVINVNLKGVFLCGQIAAQQMVEQNRHTPGRGGAVINMSSVNAVMAIPSIAGYNASKGGVNNLTRCMALSLAPHNIRVNAIGPGSIMTPVLAAVANDRAAMNRVLSRTPMGRVGDPFEIGQIASFLASDAASYITGQVLYADGGRMALNYVVPAIKDEVEARQSARRSGGAHQALRDRLQQLRGDWNAELAKKQGIRAQLEDASASRSKLASEVKGMKSSIQYTTPAQIDELIVRLEDRQRHGNLSTAEERRTLAEIEKAKTSRKALGEYAARMEKLSSNDAAHTSIRDDLRACDARLAAIKEQEEKARAELAALREGDSESSNGLGELFKERDLLRDTNKEIYEKICEMRAAYKAENDKYWEEEKAFRDWYREDKKRKNDKFLAEKAERDAQRKAIMRETAGEPYNKEVAMCEQLAVYLAKFKAPVAVTAAAASSAAAPAAPPEGYKVFKKSDVEDDNILSLSSGVKRGGKKARGRAGERKDDKPAEAKLVHTMDMLGAFSALRVEVPLTTSRVPVALEALEARRQHYLAKRAQAKESGEDVVEEANGRPAQNGHAKPRSQKPLELGNADTVVVRISATGDAEVPVAVQLLCQDNEFPAL</sequence>
<dbReference type="Proteomes" id="UP001445335">
    <property type="component" value="Unassembled WGS sequence"/>
</dbReference>
<dbReference type="Pfam" id="PF13561">
    <property type="entry name" value="adh_short_C2"/>
    <property type="match status" value="1"/>
</dbReference>
<dbReference type="FunFam" id="3.40.50.720:FF:000084">
    <property type="entry name" value="Short-chain dehydrogenase reductase"/>
    <property type="match status" value="1"/>
</dbReference>
<keyword evidence="8" id="KW-1185">Reference proteome</keyword>
<gene>
    <name evidence="7" type="ORF">WJX81_006730</name>
</gene>
<dbReference type="InterPro" id="IPR002347">
    <property type="entry name" value="SDR_fam"/>
</dbReference>
<keyword evidence="3" id="KW-0520">NAD</keyword>
<feature type="compositionally biased region" description="Basic and acidic residues" evidence="5">
    <location>
        <begin position="591"/>
        <end position="601"/>
    </location>
</feature>
<evidence type="ECO:0000313" key="8">
    <source>
        <dbReference type="Proteomes" id="UP001445335"/>
    </source>
</evidence>
<evidence type="ECO:0000256" key="3">
    <source>
        <dbReference type="ARBA" id="ARBA00023027"/>
    </source>
</evidence>